<proteinExistence type="predicted"/>
<feature type="compositionally biased region" description="Polar residues" evidence="1">
    <location>
        <begin position="196"/>
        <end position="206"/>
    </location>
</feature>
<keyword evidence="3" id="KW-1185">Reference proteome</keyword>
<organism evidence="2 3">
    <name type="scientific">Candidatus Campylobacter infans</name>
    <dbReference type="NCBI Taxonomy" id="2561898"/>
    <lineage>
        <taxon>Bacteria</taxon>
        <taxon>Pseudomonadati</taxon>
        <taxon>Campylobacterota</taxon>
        <taxon>Epsilonproteobacteria</taxon>
        <taxon>Campylobacterales</taxon>
        <taxon>Campylobacteraceae</taxon>
        <taxon>Campylobacter</taxon>
    </lineage>
</organism>
<accession>A0A7H9CHC1</accession>
<feature type="compositionally biased region" description="Basic and acidic residues" evidence="1">
    <location>
        <begin position="176"/>
        <end position="193"/>
    </location>
</feature>
<dbReference type="KEGG" id="cinf:CINF_1018"/>
<feature type="region of interest" description="Disordered" evidence="1">
    <location>
        <begin position="176"/>
        <end position="218"/>
    </location>
</feature>
<dbReference type="Pfam" id="PF12118">
    <property type="entry name" value="SprA-related"/>
    <property type="match status" value="1"/>
</dbReference>
<feature type="compositionally biased region" description="Polar residues" evidence="1">
    <location>
        <begin position="50"/>
        <end position="60"/>
    </location>
</feature>
<feature type="region of interest" description="Disordered" evidence="1">
    <location>
        <begin position="50"/>
        <end position="81"/>
    </location>
</feature>
<dbReference type="Proteomes" id="UP000509414">
    <property type="component" value="Chromosome"/>
</dbReference>
<dbReference type="InterPro" id="IPR021973">
    <property type="entry name" value="SprA-related"/>
</dbReference>
<dbReference type="RefSeq" id="WP_179974730.1">
    <property type="nucleotide sequence ID" value="NZ_CP049075.1"/>
</dbReference>
<reference evidence="2 3" key="1">
    <citation type="submission" date="2020-02" db="EMBL/GenBank/DDBJ databases">
        <title>Complete genome sequence of the novel Campylobacter species Candidatus Campylobacter infans.</title>
        <authorList>
            <person name="Duim B."/>
            <person name="Zomer A."/>
            <person name="van der Graaf L."/>
            <person name="Wagenaar J."/>
        </authorList>
    </citation>
    <scope>NUCLEOTIDE SEQUENCE [LARGE SCALE GENOMIC DNA]</scope>
    <source>
        <strain evidence="2 3">19S00001</strain>
    </source>
</reference>
<evidence type="ECO:0000313" key="3">
    <source>
        <dbReference type="Proteomes" id="UP000509414"/>
    </source>
</evidence>
<name>A0A7H9CHC1_9BACT</name>
<evidence type="ECO:0000313" key="2">
    <source>
        <dbReference type="EMBL" id="QLI05523.1"/>
    </source>
</evidence>
<sequence>MNISNINAGYAQALYQQQNAQNEQNQNPNSDNQNAIGNENEINQTAITSTENSQNSGNSTNKDDNKQNPQNLNEQEKRQVQELQATDANVRAHEAAHKAAGGNLAGSASYTYERGPDNKMYAVAGEVSIAIGGGNSPEEKLSRAQQVRRAALAPSDPSPQDLKVAAQAISMEMDARAELAQKSQEENAKKSENDSNDNQNTSTQNEYYKAPNDEISNNESTKALILTKKALQSKIKNKIII</sequence>
<protein>
    <submittedName>
        <fullName evidence="2">SprA family protein</fullName>
    </submittedName>
</protein>
<dbReference type="AlphaFoldDB" id="A0A7H9CHC1"/>
<evidence type="ECO:0000256" key="1">
    <source>
        <dbReference type="SAM" id="MobiDB-lite"/>
    </source>
</evidence>
<gene>
    <name evidence="2" type="ORF">CINF_1018</name>
</gene>
<dbReference type="EMBL" id="CP049075">
    <property type="protein sequence ID" value="QLI05523.1"/>
    <property type="molecule type" value="Genomic_DNA"/>
</dbReference>